<reference evidence="2 3" key="1">
    <citation type="submission" date="2018-04" db="EMBL/GenBank/DDBJ databases">
        <title>The genome of golden apple snail Pomacea canaliculata provides insight into stress tolerance and invasive adaptation.</title>
        <authorList>
            <person name="Liu C."/>
            <person name="Liu B."/>
            <person name="Ren Y."/>
            <person name="Zhang Y."/>
            <person name="Wang H."/>
            <person name="Li S."/>
            <person name="Jiang F."/>
            <person name="Yin L."/>
            <person name="Zhang G."/>
            <person name="Qian W."/>
            <person name="Fan W."/>
        </authorList>
    </citation>
    <scope>NUCLEOTIDE SEQUENCE [LARGE SCALE GENOMIC DNA]</scope>
    <source>
        <strain evidence="2">SZHN2017</strain>
        <tissue evidence="2">Muscle</tissue>
    </source>
</reference>
<evidence type="ECO:0000313" key="2">
    <source>
        <dbReference type="EMBL" id="PVD38034.1"/>
    </source>
</evidence>
<accession>A0A2T7PX90</accession>
<evidence type="ECO:0000313" key="3">
    <source>
        <dbReference type="Proteomes" id="UP000245119"/>
    </source>
</evidence>
<evidence type="ECO:0000256" key="1">
    <source>
        <dbReference type="SAM" id="MobiDB-lite"/>
    </source>
</evidence>
<name>A0A2T7PX90_POMCA</name>
<protein>
    <submittedName>
        <fullName evidence="2">Uncharacterized protein</fullName>
    </submittedName>
</protein>
<comment type="caution">
    <text evidence="2">The sequence shown here is derived from an EMBL/GenBank/DDBJ whole genome shotgun (WGS) entry which is preliminary data.</text>
</comment>
<organism evidence="2 3">
    <name type="scientific">Pomacea canaliculata</name>
    <name type="common">Golden apple snail</name>
    <dbReference type="NCBI Taxonomy" id="400727"/>
    <lineage>
        <taxon>Eukaryota</taxon>
        <taxon>Metazoa</taxon>
        <taxon>Spiralia</taxon>
        <taxon>Lophotrochozoa</taxon>
        <taxon>Mollusca</taxon>
        <taxon>Gastropoda</taxon>
        <taxon>Caenogastropoda</taxon>
        <taxon>Architaenioglossa</taxon>
        <taxon>Ampullarioidea</taxon>
        <taxon>Ampullariidae</taxon>
        <taxon>Pomacea</taxon>
    </lineage>
</organism>
<keyword evidence="3" id="KW-1185">Reference proteome</keyword>
<feature type="region of interest" description="Disordered" evidence="1">
    <location>
        <begin position="61"/>
        <end position="87"/>
    </location>
</feature>
<dbReference type="Proteomes" id="UP000245119">
    <property type="component" value="Linkage Group LG1"/>
</dbReference>
<sequence>MSSDETDTPTNLAPSYIACRHCALSANRNDARAVIDASAPGSPRYNQRQWLSLGGRGRVEGGRGGEVDEVDSCPPSFSPHSPTIERPPRLLFSGITWRGNERTGEGLARTPKRLSSRGESDDHTWGPIFLLLIASVCT</sequence>
<feature type="region of interest" description="Disordered" evidence="1">
    <location>
        <begin position="101"/>
        <end position="120"/>
    </location>
</feature>
<dbReference type="AlphaFoldDB" id="A0A2T7PX90"/>
<proteinExistence type="predicted"/>
<dbReference type="EMBL" id="PZQS01000001">
    <property type="protein sequence ID" value="PVD38034.1"/>
    <property type="molecule type" value="Genomic_DNA"/>
</dbReference>
<gene>
    <name evidence="2" type="ORF">C0Q70_00644</name>
</gene>